<dbReference type="InterPro" id="IPR005625">
    <property type="entry name" value="PepSY-ass_TM"/>
</dbReference>
<reference evidence="2 3" key="1">
    <citation type="submission" date="2020-08" db="EMBL/GenBank/DDBJ databases">
        <title>Genomic Encyclopedia of Type Strains, Phase IV (KMG-IV): sequencing the most valuable type-strain genomes for metagenomic binning, comparative biology and taxonomic classification.</title>
        <authorList>
            <person name="Goeker M."/>
        </authorList>
    </citation>
    <scope>NUCLEOTIDE SEQUENCE [LARGE SCALE GENOMIC DNA]</scope>
    <source>
        <strain evidence="2 3">DSM 4491</strain>
    </source>
</reference>
<feature type="transmembrane region" description="Helical" evidence="1">
    <location>
        <begin position="178"/>
        <end position="209"/>
    </location>
</feature>
<dbReference type="RefSeq" id="WP_242005644.1">
    <property type="nucleotide sequence ID" value="NZ_BAABDB010000008.1"/>
</dbReference>
<evidence type="ECO:0000313" key="3">
    <source>
        <dbReference type="Proteomes" id="UP000578000"/>
    </source>
</evidence>
<keyword evidence="3" id="KW-1185">Reference proteome</keyword>
<dbReference type="Proteomes" id="UP000578000">
    <property type="component" value="Unassembled WGS sequence"/>
</dbReference>
<keyword evidence="1" id="KW-1133">Transmembrane helix</keyword>
<evidence type="ECO:0000256" key="1">
    <source>
        <dbReference type="SAM" id="Phobius"/>
    </source>
</evidence>
<evidence type="ECO:0000313" key="2">
    <source>
        <dbReference type="EMBL" id="MBB6458598.1"/>
    </source>
</evidence>
<feature type="transmembrane region" description="Helical" evidence="1">
    <location>
        <begin position="409"/>
        <end position="428"/>
    </location>
</feature>
<dbReference type="AlphaFoldDB" id="A0A841QJH6"/>
<protein>
    <submittedName>
        <fullName evidence="2">Putative iron-regulated membrane protein</fullName>
    </submittedName>
</protein>
<comment type="caution">
    <text evidence="2">The sequence shown here is derived from an EMBL/GenBank/DDBJ whole genome shotgun (WGS) entry which is preliminary data.</text>
</comment>
<feature type="transmembrane region" description="Helical" evidence="1">
    <location>
        <begin position="376"/>
        <end position="397"/>
    </location>
</feature>
<accession>A0A841QJH6</accession>
<proteinExistence type="predicted"/>
<keyword evidence="1" id="KW-0812">Transmembrane</keyword>
<gene>
    <name evidence="2" type="ORF">HNR55_003209</name>
</gene>
<dbReference type="PANTHER" id="PTHR34219">
    <property type="entry name" value="IRON-REGULATED INNER MEMBRANE PROTEIN-RELATED"/>
    <property type="match status" value="1"/>
</dbReference>
<feature type="transmembrane region" description="Helical" evidence="1">
    <location>
        <begin position="335"/>
        <end position="356"/>
    </location>
</feature>
<organism evidence="2 3">
    <name type="scientific">Acetobacter lovaniensis</name>
    <dbReference type="NCBI Taxonomy" id="104100"/>
    <lineage>
        <taxon>Bacteria</taxon>
        <taxon>Pseudomonadati</taxon>
        <taxon>Pseudomonadota</taxon>
        <taxon>Alphaproteobacteria</taxon>
        <taxon>Acetobacterales</taxon>
        <taxon>Acetobacteraceae</taxon>
        <taxon>Acetobacter</taxon>
    </lineage>
</organism>
<sequence length="504" mass="56588">MEPDFRRSMGWLHTWAGLVLGGVLFAIFWMGTLSVFDKEIDLWMKPATRMVSSDHALSFDAFRSSLEEASRLKASFWAITLPNERDPVLHIRLRVGARFHNHDVNPSTGRDLPDPGTLGASGFIYPFHYSLRFRLGEWLVGLAGMAMLVLCVSGIVIHRKIFVDFFTFRPEKKPGRMLLDLHNVAGVLGLPFHIALTFSGLVIFGAVYFPSGTHAVCPHERACSDEDIKVSLPTPSEKLVVPFTSLDEIAVKARSVWGHDFPESIIVFNPGTSASRIRVLRSDRNQVVFLADKLVFDPTDGHLLSRQPPLRPIARTERFLTGLHLIRFQNWPLRWLYFASGLGSCVMIATGFFFWLNARRRKQGVAFGFRLVEGMAAGSVTGIVIATLAFFVANRLLPLGVNFAGYDRAALEVWAFYFVWLATFAHGWLRPRRVWIEQSLTVGGFALGAVLLNWLTTSDPLWRTFLLRYLWPVAGMDTLLLLGGGVAFWTGSSLARRARETAYD</sequence>
<name>A0A841QJH6_9PROT</name>
<feature type="transmembrane region" description="Helical" evidence="1">
    <location>
        <begin position="440"/>
        <end position="457"/>
    </location>
</feature>
<dbReference type="PANTHER" id="PTHR34219:SF4">
    <property type="entry name" value="PEPSY DOMAIN-CONTAINING PROTEIN"/>
    <property type="match status" value="1"/>
</dbReference>
<dbReference type="EMBL" id="JACHIE010000024">
    <property type="protein sequence ID" value="MBB6458598.1"/>
    <property type="molecule type" value="Genomic_DNA"/>
</dbReference>
<dbReference type="Pfam" id="PF03929">
    <property type="entry name" value="PepSY_TM"/>
    <property type="match status" value="1"/>
</dbReference>
<feature type="transmembrane region" description="Helical" evidence="1">
    <location>
        <begin position="138"/>
        <end position="157"/>
    </location>
</feature>
<feature type="transmembrane region" description="Helical" evidence="1">
    <location>
        <begin position="469"/>
        <end position="489"/>
    </location>
</feature>
<feature type="transmembrane region" description="Helical" evidence="1">
    <location>
        <begin position="12"/>
        <end position="36"/>
    </location>
</feature>
<keyword evidence="1" id="KW-0472">Membrane</keyword>